<name>A0A7W3NNP3_STRMR</name>
<evidence type="ECO:0000313" key="2">
    <source>
        <dbReference type="Proteomes" id="UP000577386"/>
    </source>
</evidence>
<accession>A0A7W3NNP3</accession>
<gene>
    <name evidence="1" type="ORF">HDA42_003048</name>
</gene>
<dbReference type="InterPro" id="IPR003615">
    <property type="entry name" value="HNH_nuc"/>
</dbReference>
<protein>
    <recommendedName>
        <fullName evidence="3">HNH endonuclease</fullName>
    </recommendedName>
</protein>
<comment type="caution">
    <text evidence="1">The sequence shown here is derived from an EMBL/GenBank/DDBJ whole genome shotgun (WGS) entry which is preliminary data.</text>
</comment>
<reference evidence="1 2" key="1">
    <citation type="submission" date="2020-08" db="EMBL/GenBank/DDBJ databases">
        <title>Sequencing the genomes of 1000 actinobacteria strains.</title>
        <authorList>
            <person name="Klenk H.-P."/>
        </authorList>
    </citation>
    <scope>NUCLEOTIDE SEQUENCE [LARGE SCALE GENOMIC DNA]</scope>
    <source>
        <strain evidence="1 2">DSM 41827</strain>
    </source>
</reference>
<evidence type="ECO:0000313" key="1">
    <source>
        <dbReference type="EMBL" id="MBA9053870.1"/>
    </source>
</evidence>
<organism evidence="1 2">
    <name type="scientific">Streptomyces murinus</name>
    <dbReference type="NCBI Taxonomy" id="33900"/>
    <lineage>
        <taxon>Bacteria</taxon>
        <taxon>Bacillati</taxon>
        <taxon>Actinomycetota</taxon>
        <taxon>Actinomycetes</taxon>
        <taxon>Kitasatosporales</taxon>
        <taxon>Streptomycetaceae</taxon>
        <taxon>Streptomyces</taxon>
    </lineage>
</organism>
<proteinExistence type="predicted"/>
<dbReference type="EMBL" id="JACJIJ010000002">
    <property type="protein sequence ID" value="MBA9053870.1"/>
    <property type="molecule type" value="Genomic_DNA"/>
</dbReference>
<dbReference type="CDD" id="cd00085">
    <property type="entry name" value="HNHc"/>
    <property type="match status" value="1"/>
</dbReference>
<evidence type="ECO:0008006" key="3">
    <source>
        <dbReference type="Google" id="ProtNLM"/>
    </source>
</evidence>
<keyword evidence="2" id="KW-1185">Reference proteome</keyword>
<sequence>MRYTRDRATLIRSKVRPAAGELRAAVAESASIAGTLRRLQRPVTGTQRALLRKWIAEAGISTAHFLGQAHGRGKTGTVSAKRPEDILVKHDGRCRTRTRLLRRALREVGVTERCAECGLGSDWLGHPMTLEVDHINGDCDDDRRGNLRLLCPNCHATTSTWCRGGRRGHTHPR</sequence>
<dbReference type="RefSeq" id="WP_310738768.1">
    <property type="nucleotide sequence ID" value="NZ_BAAAHW010000017.1"/>
</dbReference>
<dbReference type="AlphaFoldDB" id="A0A7W3NNP3"/>
<dbReference type="Proteomes" id="UP000577386">
    <property type="component" value="Unassembled WGS sequence"/>
</dbReference>
<dbReference type="GeneID" id="93981596"/>